<evidence type="ECO:0000313" key="10">
    <source>
        <dbReference type="Ensembl" id="ENSAOWP00000009534.1"/>
    </source>
</evidence>
<dbReference type="PANTHER" id="PTHR10484">
    <property type="entry name" value="HISTONE H4"/>
    <property type="match status" value="1"/>
</dbReference>
<evidence type="ECO:0000256" key="6">
    <source>
        <dbReference type="ARBA" id="ARBA00023125"/>
    </source>
</evidence>
<dbReference type="GO" id="GO:0003677">
    <property type="term" value="F:DNA binding"/>
    <property type="evidence" value="ECO:0007669"/>
    <property type="project" value="UniProtKB-KW"/>
</dbReference>
<organism evidence="10 11">
    <name type="scientific">Apteryx owenii</name>
    <name type="common">Little spotted kiwi</name>
    <dbReference type="NCBI Taxonomy" id="8824"/>
    <lineage>
        <taxon>Eukaryota</taxon>
        <taxon>Metazoa</taxon>
        <taxon>Chordata</taxon>
        <taxon>Craniata</taxon>
        <taxon>Vertebrata</taxon>
        <taxon>Euteleostomi</taxon>
        <taxon>Archelosauria</taxon>
        <taxon>Archosauria</taxon>
        <taxon>Dinosauria</taxon>
        <taxon>Saurischia</taxon>
        <taxon>Theropoda</taxon>
        <taxon>Coelurosauria</taxon>
        <taxon>Aves</taxon>
        <taxon>Palaeognathae</taxon>
        <taxon>Apterygiformes</taxon>
        <taxon>Apterygidae</taxon>
        <taxon>Apteryx</taxon>
    </lineage>
</organism>
<keyword evidence="8 9" id="KW-0544">Nucleosome core</keyword>
<keyword evidence="7 9" id="KW-0539">Nucleus</keyword>
<evidence type="ECO:0000256" key="7">
    <source>
        <dbReference type="ARBA" id="ARBA00023242"/>
    </source>
</evidence>
<protein>
    <recommendedName>
        <fullName evidence="9">Histone H4</fullName>
    </recommendedName>
</protein>
<evidence type="ECO:0000256" key="8">
    <source>
        <dbReference type="ARBA" id="ARBA00023269"/>
    </source>
</evidence>
<dbReference type="GO" id="GO:0046982">
    <property type="term" value="F:protein heterodimerization activity"/>
    <property type="evidence" value="ECO:0007669"/>
    <property type="project" value="InterPro"/>
</dbReference>
<dbReference type="GO" id="GO:0030527">
    <property type="term" value="F:structural constituent of chromatin"/>
    <property type="evidence" value="ECO:0007669"/>
    <property type="project" value="InterPro"/>
</dbReference>
<evidence type="ECO:0000256" key="3">
    <source>
        <dbReference type="ARBA" id="ARBA00004286"/>
    </source>
</evidence>
<dbReference type="Proteomes" id="UP000694424">
    <property type="component" value="Unplaced"/>
</dbReference>
<reference evidence="10" key="1">
    <citation type="submission" date="2025-08" db="UniProtKB">
        <authorList>
            <consortium name="Ensembl"/>
        </authorList>
    </citation>
    <scope>IDENTIFICATION</scope>
</reference>
<dbReference type="InterPro" id="IPR001951">
    <property type="entry name" value="Histone_H4"/>
</dbReference>
<dbReference type="InterPro" id="IPR009072">
    <property type="entry name" value="Histone-fold"/>
</dbReference>
<keyword evidence="6 9" id="KW-0238">DNA-binding</keyword>
<evidence type="ECO:0000256" key="2">
    <source>
        <dbReference type="ARBA" id="ARBA00004123"/>
    </source>
</evidence>
<evidence type="ECO:0000256" key="9">
    <source>
        <dbReference type="RuleBase" id="RU000528"/>
    </source>
</evidence>
<name>A0A8B9S618_APTOW</name>
<accession>A0A8B9S618</accession>
<evidence type="ECO:0000256" key="4">
    <source>
        <dbReference type="ARBA" id="ARBA00006564"/>
    </source>
</evidence>
<dbReference type="AlphaFoldDB" id="A0A8B9S618"/>
<comment type="function">
    <text evidence="1 9">Core component of nucleosome. Nucleosomes wrap and compact DNA into chromatin, limiting DNA accessibility to the cellular machineries which require DNA as a template. Histones thereby play a central role in transcription regulation, DNA repair, DNA replication and chromosomal stability. DNA accessibility is regulated via a complex set of post-translational modifications of histones, also called histone code, and nucleosome remodeling.</text>
</comment>
<dbReference type="CDD" id="cd22912">
    <property type="entry name" value="HFD_H4"/>
    <property type="match status" value="1"/>
</dbReference>
<comment type="similarity">
    <text evidence="4 9">Belongs to the histone H4 family.</text>
</comment>
<dbReference type="GO" id="GO:0000786">
    <property type="term" value="C:nucleosome"/>
    <property type="evidence" value="ECO:0007669"/>
    <property type="project" value="UniProtKB-KW"/>
</dbReference>
<dbReference type="Ensembl" id="ENSAOWT00000010817.1">
    <property type="protein sequence ID" value="ENSAOWP00000009534.1"/>
    <property type="gene ID" value="ENSAOWG00000006550.1"/>
</dbReference>
<dbReference type="SUPFAM" id="SSF47113">
    <property type="entry name" value="Histone-fold"/>
    <property type="match status" value="1"/>
</dbReference>
<dbReference type="PRINTS" id="PR00623">
    <property type="entry name" value="HISTONEH4"/>
</dbReference>
<comment type="subcellular location">
    <subcellularLocation>
        <location evidence="3">Chromosome</location>
    </subcellularLocation>
    <subcellularLocation>
        <location evidence="2">Nucleus</location>
    </subcellularLocation>
</comment>
<reference evidence="10" key="2">
    <citation type="submission" date="2025-09" db="UniProtKB">
        <authorList>
            <consortium name="Ensembl"/>
        </authorList>
    </citation>
    <scope>IDENTIFICATION</scope>
</reference>
<comment type="subunit">
    <text evidence="9">The nucleosome is a histone octamer containing two molecules each of H2A, H2B, H3 and H4 assembled in one H3-H4 heterotetramer and two H2A-H2B heterodimers. The octamer wraps approximately 147 bp of DNA.</text>
</comment>
<evidence type="ECO:0000313" key="11">
    <source>
        <dbReference type="Proteomes" id="UP000694424"/>
    </source>
</evidence>
<dbReference type="Gene3D" id="1.10.20.10">
    <property type="entry name" value="Histone, subunit A"/>
    <property type="match status" value="1"/>
</dbReference>
<evidence type="ECO:0000256" key="1">
    <source>
        <dbReference type="ARBA" id="ARBA00002001"/>
    </source>
</evidence>
<evidence type="ECO:0000256" key="5">
    <source>
        <dbReference type="ARBA" id="ARBA00022454"/>
    </source>
</evidence>
<proteinExistence type="inferred from homology"/>
<dbReference type="GO" id="GO:0005634">
    <property type="term" value="C:nucleus"/>
    <property type="evidence" value="ECO:0007669"/>
    <property type="project" value="UniProtKB-SubCell"/>
</dbReference>
<dbReference type="SMART" id="SM00417">
    <property type="entry name" value="H4"/>
    <property type="match status" value="1"/>
</dbReference>
<keyword evidence="5 9" id="KW-0158">Chromosome</keyword>
<keyword evidence="11" id="KW-1185">Reference proteome</keyword>
<sequence>ETGRQGGGTKHHYKVSSDNIQGITKPGICNLAHSGGVKCISGLINEESCGVLKVFLEKLIQDANACTQYDNRRAMDVVYVFSHWSCTPNGFDG</sequence>